<dbReference type="PROSITE" id="PS51283">
    <property type="entry name" value="DUSP"/>
    <property type="match status" value="1"/>
</dbReference>
<dbReference type="SUPFAM" id="SSF143791">
    <property type="entry name" value="DUSP-like"/>
    <property type="match status" value="1"/>
</dbReference>
<feature type="transmembrane region" description="Helical" evidence="3">
    <location>
        <begin position="521"/>
        <end position="539"/>
    </location>
</feature>
<sequence length="634" mass="69407">MGTWADKRRREEELFFVQQHEAPPSLPRGHVWFLVDAKWMERWWSYVTTPDCPAPGPIANEVLVEDGWQLRLNGDAPGHADKPLLALHLGTDYVCVTALVWCFLAELHGSSALPPLARYTKDIYGELVPMTSLEKIMKGPRLQAKVLATSFNQYASENTSPHARTCDKKAPTTGADRIWQVLALVPLELWTQLQFCTLLLTDMVIRARFGASQWQGSAWTTIWISVPTLFVQFILLTVGVLGANATAAGAPQVVGVWLQAALVFALVAAVPATLWYAYLADSLSWIAKDQATLATAQEFASTLAIGLWPQFAFTAIASVVASRGSTAPVIVAHVATWLLNALLNLVLVDGWYGVPALGVAGSAWATVTSQFVQWIVFTTWVVFVSSPSFNENWGGWTRECLCRLQTFIVTALSTSAVWTSTVPWLALVMVMSFAETTTSVASAAVQAIFLCLLQCGRLCAQGIVNVAFNATTKVRIAATVILVFGMGAHCAGVRFGGIPVYRYFWGPDVSSMMAFQSLQPAYCWAVGILTCSSTMQVWLLDRSDDAFFQRVGQIGATAVVYVPLAYVMSVQWQWGLGGLWWAVVCSELWVILALCWATVRGKICTHECEETRSLLPSTASTKPPSRDSPQFVSV</sequence>
<reference evidence="5" key="1">
    <citation type="submission" date="2013-12" db="EMBL/GenBank/DDBJ databases">
        <title>The Genome Sequence of Aphanomyces invadans NJM9701.</title>
        <authorList>
            <consortium name="The Broad Institute Genomics Platform"/>
            <person name="Russ C."/>
            <person name="Tyler B."/>
            <person name="van West P."/>
            <person name="Dieguez-Uribeondo J."/>
            <person name="Young S.K."/>
            <person name="Zeng Q."/>
            <person name="Gargeya S."/>
            <person name="Fitzgerald M."/>
            <person name="Abouelleil A."/>
            <person name="Alvarado L."/>
            <person name="Chapman S.B."/>
            <person name="Gainer-Dewar J."/>
            <person name="Goldberg J."/>
            <person name="Griggs A."/>
            <person name="Gujja S."/>
            <person name="Hansen M."/>
            <person name="Howarth C."/>
            <person name="Imamovic A."/>
            <person name="Ireland A."/>
            <person name="Larimer J."/>
            <person name="McCowan C."/>
            <person name="Murphy C."/>
            <person name="Pearson M."/>
            <person name="Poon T.W."/>
            <person name="Priest M."/>
            <person name="Roberts A."/>
            <person name="Saif S."/>
            <person name="Shea T."/>
            <person name="Sykes S."/>
            <person name="Wortman J."/>
            <person name="Nusbaum C."/>
            <person name="Birren B."/>
        </authorList>
    </citation>
    <scope>NUCLEOTIDE SEQUENCE [LARGE SCALE GENOMIC DNA]</scope>
    <source>
        <strain evidence="5">NJM9701</strain>
    </source>
</reference>
<evidence type="ECO:0000256" key="2">
    <source>
        <dbReference type="ARBA" id="ARBA00022448"/>
    </source>
</evidence>
<organism evidence="5">
    <name type="scientific">Aphanomyces invadans</name>
    <dbReference type="NCBI Taxonomy" id="157072"/>
    <lineage>
        <taxon>Eukaryota</taxon>
        <taxon>Sar</taxon>
        <taxon>Stramenopiles</taxon>
        <taxon>Oomycota</taxon>
        <taxon>Saprolegniomycetes</taxon>
        <taxon>Saprolegniales</taxon>
        <taxon>Verrucalvaceae</taxon>
        <taxon>Aphanomyces</taxon>
    </lineage>
</organism>
<feature type="transmembrane region" description="Helical" evidence="3">
    <location>
        <begin position="578"/>
        <end position="599"/>
    </location>
</feature>
<dbReference type="EMBL" id="KI913953">
    <property type="protein sequence ID" value="ETW08435.1"/>
    <property type="molecule type" value="Genomic_DNA"/>
</dbReference>
<dbReference type="GO" id="GO:0015297">
    <property type="term" value="F:antiporter activity"/>
    <property type="evidence" value="ECO:0007669"/>
    <property type="project" value="InterPro"/>
</dbReference>
<dbReference type="InterPro" id="IPR035927">
    <property type="entry name" value="DUSP-like_sf"/>
</dbReference>
<evidence type="ECO:0000259" key="4">
    <source>
        <dbReference type="PROSITE" id="PS51283"/>
    </source>
</evidence>
<feature type="transmembrane region" description="Helical" evidence="3">
    <location>
        <begin position="220"/>
        <end position="242"/>
    </location>
</feature>
<gene>
    <name evidence="5" type="ORF">H310_01017</name>
</gene>
<evidence type="ECO:0000256" key="3">
    <source>
        <dbReference type="SAM" id="Phobius"/>
    </source>
</evidence>
<keyword evidence="3" id="KW-0472">Membrane</keyword>
<feature type="transmembrane region" description="Helical" evidence="3">
    <location>
        <begin position="299"/>
        <end position="322"/>
    </location>
</feature>
<dbReference type="GO" id="GO:0042910">
    <property type="term" value="F:xenobiotic transmembrane transporter activity"/>
    <property type="evidence" value="ECO:0007669"/>
    <property type="project" value="InterPro"/>
</dbReference>
<dbReference type="GeneID" id="20078067"/>
<dbReference type="GO" id="GO:0004843">
    <property type="term" value="F:cysteine-type deubiquitinase activity"/>
    <property type="evidence" value="ECO:0007669"/>
    <property type="project" value="InterPro"/>
</dbReference>
<dbReference type="VEuPathDB" id="FungiDB:H310_01017"/>
<accession>A0A024UQK3</accession>
<comment type="similarity">
    <text evidence="1">Belongs to the multi antimicrobial extrusion (MATE) (TC 2.A.66.1) family.</text>
</comment>
<dbReference type="PANTHER" id="PTHR43298">
    <property type="entry name" value="MULTIDRUG RESISTANCE PROTEIN NORM-RELATED"/>
    <property type="match status" value="1"/>
</dbReference>
<dbReference type="InterPro" id="IPR050222">
    <property type="entry name" value="MATE_MdtK"/>
</dbReference>
<evidence type="ECO:0000313" key="5">
    <source>
        <dbReference type="EMBL" id="ETW08435.1"/>
    </source>
</evidence>
<feature type="transmembrane region" description="Helical" evidence="3">
    <location>
        <begin position="401"/>
        <end position="418"/>
    </location>
</feature>
<dbReference type="RefSeq" id="XP_008862240.1">
    <property type="nucleotide sequence ID" value="XM_008864018.1"/>
</dbReference>
<feature type="transmembrane region" description="Helical" evidence="3">
    <location>
        <begin position="551"/>
        <end position="572"/>
    </location>
</feature>
<dbReference type="Gene3D" id="3.30.2230.10">
    <property type="entry name" value="DUSP-like"/>
    <property type="match status" value="1"/>
</dbReference>
<feature type="transmembrane region" description="Helical" evidence="3">
    <location>
        <begin position="329"/>
        <end position="351"/>
    </location>
</feature>
<keyword evidence="2" id="KW-0813">Transport</keyword>
<dbReference type="InterPro" id="IPR006615">
    <property type="entry name" value="Pept_C19_DUSP"/>
</dbReference>
<dbReference type="AlphaFoldDB" id="A0A024UQK3"/>
<keyword evidence="3" id="KW-1133">Transmembrane helix</keyword>
<dbReference type="STRING" id="157072.A0A024UQK3"/>
<dbReference type="Pfam" id="PF01554">
    <property type="entry name" value="MatE"/>
    <property type="match status" value="1"/>
</dbReference>
<feature type="domain" description="DUSP" evidence="4">
    <location>
        <begin position="3"/>
        <end position="121"/>
    </location>
</feature>
<proteinExistence type="inferred from homology"/>
<dbReference type="PANTHER" id="PTHR43298:SF2">
    <property type="entry name" value="FMN_FAD EXPORTER YEEO-RELATED"/>
    <property type="match status" value="1"/>
</dbReference>
<dbReference type="GO" id="GO:0005886">
    <property type="term" value="C:plasma membrane"/>
    <property type="evidence" value="ECO:0007669"/>
    <property type="project" value="TreeGrafter"/>
</dbReference>
<dbReference type="OrthoDB" id="66628at2759"/>
<feature type="transmembrane region" description="Helical" evidence="3">
    <location>
        <begin position="254"/>
        <end position="279"/>
    </location>
</feature>
<dbReference type="Pfam" id="PF06337">
    <property type="entry name" value="DUSP"/>
    <property type="match status" value="1"/>
</dbReference>
<feature type="transmembrane region" description="Helical" evidence="3">
    <location>
        <begin position="474"/>
        <end position="501"/>
    </location>
</feature>
<evidence type="ECO:0000256" key="1">
    <source>
        <dbReference type="ARBA" id="ARBA00010199"/>
    </source>
</evidence>
<name>A0A024UQK3_9STRA</name>
<keyword evidence="3" id="KW-0812">Transmembrane</keyword>
<protein>
    <recommendedName>
        <fullName evidence="4">DUSP domain-containing protein</fullName>
    </recommendedName>
</protein>
<dbReference type="InterPro" id="IPR002528">
    <property type="entry name" value="MATE_fam"/>
</dbReference>